<dbReference type="STRING" id="935223.SAMN04488131_11043"/>
<evidence type="ECO:0000313" key="2">
    <source>
        <dbReference type="Proteomes" id="UP000198596"/>
    </source>
</evidence>
<keyword evidence="1" id="KW-0808">Transferase</keyword>
<dbReference type="GO" id="GO:0032259">
    <property type="term" value="P:methylation"/>
    <property type="evidence" value="ECO:0007669"/>
    <property type="project" value="UniProtKB-KW"/>
</dbReference>
<accession>A0A1I2GHK9</accession>
<dbReference type="RefSeq" id="WP_091205800.1">
    <property type="nucleotide sequence ID" value="NZ_FONQ01000010.1"/>
</dbReference>
<name>A0A1I2GHK9_9FLAO</name>
<evidence type="ECO:0000313" key="1">
    <source>
        <dbReference type="EMBL" id="SFF16111.1"/>
    </source>
</evidence>
<dbReference type="SUPFAM" id="SSF53335">
    <property type="entry name" value="S-adenosyl-L-methionine-dependent methyltransferases"/>
    <property type="match status" value="1"/>
</dbReference>
<organism evidence="1 2">
    <name type="scientific">Flavobacterium xueshanense</name>
    <dbReference type="NCBI Taxonomy" id="935223"/>
    <lineage>
        <taxon>Bacteria</taxon>
        <taxon>Pseudomonadati</taxon>
        <taxon>Bacteroidota</taxon>
        <taxon>Flavobacteriia</taxon>
        <taxon>Flavobacteriales</taxon>
        <taxon>Flavobacteriaceae</taxon>
        <taxon>Flavobacterium</taxon>
    </lineage>
</organism>
<reference evidence="2" key="1">
    <citation type="submission" date="2016-10" db="EMBL/GenBank/DDBJ databases">
        <authorList>
            <person name="Varghese N."/>
            <person name="Submissions S."/>
        </authorList>
    </citation>
    <scope>NUCLEOTIDE SEQUENCE [LARGE SCALE GENOMIC DNA]</scope>
    <source>
        <strain evidence="2">CGMCC 1.9227</strain>
    </source>
</reference>
<dbReference type="GO" id="GO:0008168">
    <property type="term" value="F:methyltransferase activity"/>
    <property type="evidence" value="ECO:0007669"/>
    <property type="project" value="UniProtKB-KW"/>
</dbReference>
<proteinExistence type="predicted"/>
<gene>
    <name evidence="1" type="ORF">SAMN04488131_11043</name>
</gene>
<dbReference type="EMBL" id="FONQ01000010">
    <property type="protein sequence ID" value="SFF16111.1"/>
    <property type="molecule type" value="Genomic_DNA"/>
</dbReference>
<dbReference type="AlphaFoldDB" id="A0A1I2GHK9"/>
<sequence>MYKEGVYFQDPNRHSEDATYKVEAIKKILFRYLKENSIQISSYADVGCGSGEIIKLLGKELKLNFHTLQVLKGFDVSPHVEKLEDDHVDFLLQDFTKSNENFDLVTLNDVFEHVVNPISFLTEVGKRAKYVVMHIPLEDCLSVNIRNLQKRKIVDPGHLIFLNINSAVNLITYSGLKIVDYDYSIESINAPSNKLTILQKVAYPFKYLLLKANPYLYSRIFGISLIIIAEGIDYGHEK</sequence>
<dbReference type="Gene3D" id="3.40.50.150">
    <property type="entry name" value="Vaccinia Virus protein VP39"/>
    <property type="match status" value="1"/>
</dbReference>
<dbReference type="OrthoDB" id="8773442at2"/>
<dbReference type="Pfam" id="PF13489">
    <property type="entry name" value="Methyltransf_23"/>
    <property type="match status" value="1"/>
</dbReference>
<dbReference type="CDD" id="cd02440">
    <property type="entry name" value="AdoMet_MTases"/>
    <property type="match status" value="1"/>
</dbReference>
<protein>
    <submittedName>
        <fullName evidence="1">Methyltransferase domain-containing protein</fullName>
    </submittedName>
</protein>
<dbReference type="Proteomes" id="UP000198596">
    <property type="component" value="Unassembled WGS sequence"/>
</dbReference>
<keyword evidence="1" id="KW-0489">Methyltransferase</keyword>
<dbReference type="InterPro" id="IPR029063">
    <property type="entry name" value="SAM-dependent_MTases_sf"/>
</dbReference>
<keyword evidence="2" id="KW-1185">Reference proteome</keyword>